<dbReference type="Gene3D" id="2.115.10.20">
    <property type="entry name" value="Glycosyl hydrolase domain, family 43"/>
    <property type="match status" value="1"/>
</dbReference>
<comment type="caution">
    <text evidence="1">The sequence shown here is derived from an EMBL/GenBank/DDBJ whole genome shotgun (WGS) entry which is preliminary data.</text>
</comment>
<protein>
    <recommendedName>
        <fullName evidence="3">Glycosyl hydrolase family 32 N-terminal domain-containing protein</fullName>
    </recommendedName>
</protein>
<evidence type="ECO:0000313" key="1">
    <source>
        <dbReference type="EMBL" id="KXA92158.1"/>
    </source>
</evidence>
<dbReference type="SUPFAM" id="SSF75005">
    <property type="entry name" value="Arabinanase/levansucrase/invertase"/>
    <property type="match status" value="1"/>
</dbReference>
<accession>A0A133UD93</accession>
<feature type="non-terminal residue" evidence="1">
    <location>
        <position position="1"/>
    </location>
</feature>
<reference evidence="1 2" key="1">
    <citation type="journal article" date="2016" name="Sci. Rep.">
        <title>Metabolic traits of an uncultured archaeal lineage -MSBL1- from brine pools of the Red Sea.</title>
        <authorList>
            <person name="Mwirichia R."/>
            <person name="Alam I."/>
            <person name="Rashid M."/>
            <person name="Vinu M."/>
            <person name="Ba-Alawi W."/>
            <person name="Anthony Kamau A."/>
            <person name="Kamanda Ngugi D."/>
            <person name="Goker M."/>
            <person name="Klenk H.P."/>
            <person name="Bajic V."/>
            <person name="Stingl U."/>
        </authorList>
    </citation>
    <scope>NUCLEOTIDE SEQUENCE [LARGE SCALE GENOMIC DNA]</scope>
    <source>
        <strain evidence="1">SCGC-AAA259E19</strain>
    </source>
</reference>
<dbReference type="Proteomes" id="UP000070284">
    <property type="component" value="Unassembled WGS sequence"/>
</dbReference>
<dbReference type="InterPro" id="IPR023296">
    <property type="entry name" value="Glyco_hydro_beta-prop_sf"/>
</dbReference>
<proteinExistence type="predicted"/>
<organism evidence="1 2">
    <name type="scientific">candidate division MSBL1 archaeon SCGC-AAA259E19</name>
    <dbReference type="NCBI Taxonomy" id="1698264"/>
    <lineage>
        <taxon>Archaea</taxon>
        <taxon>Methanobacteriati</taxon>
        <taxon>Methanobacteriota</taxon>
        <taxon>candidate division MSBL1</taxon>
    </lineage>
</organism>
<sequence length="293" mass="33894">EEEGYGYWVGGMSSVYSPEDEKFYLYHRVRSPLGKGRGKKCRIAESEDGINFDVIWAAEASDFRGNSVEVGSLIKDPRTGNWRLYISYEDSQLNTWRVDLVEAKEVEDLDPVHHRTVLQPSEYGVDWIKDPRVYIIGGLYHAFVCVPAKETYEETEDGRRRPVGGDATALATSPDGRYWKNLQYVFEPGKGAQGERGWLRARINSILYLPPAYIAMIDMGETFYDNYEEKCGLALSHDLRNWERITTDGPWIEGKHGNIRYIDALRVGDEIFYYYEYTREDQSHELRVKKKSL</sequence>
<dbReference type="AlphaFoldDB" id="A0A133UD93"/>
<name>A0A133UD93_9EURY</name>
<evidence type="ECO:0008006" key="3">
    <source>
        <dbReference type="Google" id="ProtNLM"/>
    </source>
</evidence>
<gene>
    <name evidence="1" type="ORF">AKJ65_07970</name>
</gene>
<keyword evidence="2" id="KW-1185">Reference proteome</keyword>
<dbReference type="EMBL" id="LHXO01000181">
    <property type="protein sequence ID" value="KXA92158.1"/>
    <property type="molecule type" value="Genomic_DNA"/>
</dbReference>
<evidence type="ECO:0000313" key="2">
    <source>
        <dbReference type="Proteomes" id="UP000070284"/>
    </source>
</evidence>